<dbReference type="GO" id="GO:0016020">
    <property type="term" value="C:membrane"/>
    <property type="evidence" value="ECO:0007669"/>
    <property type="project" value="TreeGrafter"/>
</dbReference>
<feature type="transmembrane region" description="Helical" evidence="3">
    <location>
        <begin position="207"/>
        <end position="223"/>
    </location>
</feature>
<feature type="transmembrane region" description="Helical" evidence="3">
    <location>
        <begin position="358"/>
        <end position="379"/>
    </location>
</feature>
<gene>
    <name evidence="6" type="ORF">ERX40_01335</name>
</gene>
<evidence type="ECO:0000313" key="6">
    <source>
        <dbReference type="EMBL" id="TDM03835.1"/>
    </source>
</evidence>
<feature type="transmembrane region" description="Helical" evidence="3">
    <location>
        <begin position="41"/>
        <end position="59"/>
    </location>
</feature>
<name>A0A9Q8CJS4_9STAP</name>
<reference evidence="6 7" key="1">
    <citation type="submission" date="2019-01" db="EMBL/GenBank/DDBJ databases">
        <title>Draft genome sequences of the type strains of six Macrococcus species.</title>
        <authorList>
            <person name="Mazhar S."/>
            <person name="Altermann E."/>
            <person name="Hill C."/>
            <person name="Mcauliffe O."/>
        </authorList>
    </citation>
    <scope>NUCLEOTIDE SEQUENCE [LARGE SCALE GENOMIC DNA]</scope>
    <source>
        <strain evidence="6 7">ATCC 51828</strain>
    </source>
</reference>
<keyword evidence="7" id="KW-1185">Reference proteome</keyword>
<feature type="transmembrane region" description="Helical" evidence="3">
    <location>
        <begin position="295"/>
        <end position="313"/>
    </location>
</feature>
<dbReference type="PANTHER" id="PTHR23028">
    <property type="entry name" value="ACETYLTRANSFERASE"/>
    <property type="match status" value="1"/>
</dbReference>
<feature type="transmembrane region" description="Helical" evidence="3">
    <location>
        <begin position="80"/>
        <end position="99"/>
    </location>
</feature>
<proteinExistence type="inferred from homology"/>
<keyword evidence="3" id="KW-1133">Transmembrane helix</keyword>
<feature type="transmembrane region" description="Helical" evidence="3">
    <location>
        <begin position="20"/>
        <end position="35"/>
    </location>
</feature>
<feature type="domain" description="SGNH" evidence="5">
    <location>
        <begin position="442"/>
        <end position="651"/>
    </location>
</feature>
<evidence type="ECO:0000256" key="1">
    <source>
        <dbReference type="ARBA" id="ARBA00004370"/>
    </source>
</evidence>
<dbReference type="InterPro" id="IPR043968">
    <property type="entry name" value="SGNH"/>
</dbReference>
<protein>
    <submittedName>
        <fullName evidence="6">Acyltransferase</fullName>
    </submittedName>
</protein>
<comment type="similarity">
    <text evidence="2">Belongs to the acyltransferase 3 family.</text>
</comment>
<dbReference type="Proteomes" id="UP000295280">
    <property type="component" value="Unassembled WGS sequence"/>
</dbReference>
<sequence length="662" mass="75101">MRMDHPQPAKKKFRPEIEGLRAVAAFLVAVYHIWLNKVSGGVDVFFVVSGFLITTSLLSKVRRNGKVNFFDFIFGLLKRLMPSAFFVLLTVIVLSFFFLDQNRWLQTIREVFASALYFENWQLAISSTDYLDQHNAKSPVQHFWAMSIQGQFYIIWFMIFTAAVLFFKKQMKRALLIIFSVLFAVSFIYSIYLTAVNQPFAYFDTRTRVWEFALGAILCLTITKLKLPAVFAAVLGWTGLLMLILCGLLLDVSTAFPGYIALIPTLAAVFILVSGENQSGFGAEKFLGQRFMVKLGGLSYGFYLWHWVILVFYKEIIGTGTPSIAGGLFIMLLSLVLSRLVTAVVERPIRTIKFSNQSWQMAGLLLIIMLPVLLANTAWQQYLHQHEKQADMLIGSESYPGAQAATMDNVPVKPYLPDDAAVATDKAEPFLDGCQQAIKYQSVKICEYGQTEDYEYTIALVGGSHSTHWFSTLEEIAKKHPIRIVNMTKSGCRLTTEKFNYALCDEWNESIIDEIAKVKPDLVFAPAEISHFNVEEVPKGYIEQFEKLNDIGIHVFGVRDTPFFAVNIPECIEDYGRDSEKCTVKKDLVVPDVTDWSKVRNKPTNVHYYDYTDYICPDELCRPVIGNVVAYFDKNHMTDSFGRTLAPAVEQDLIPLLEQVKK</sequence>
<feature type="transmembrane region" description="Helical" evidence="3">
    <location>
        <begin position="325"/>
        <end position="346"/>
    </location>
</feature>
<organism evidence="6 7">
    <name type="scientific">Macrococcus carouselicus</name>
    <dbReference type="NCBI Taxonomy" id="69969"/>
    <lineage>
        <taxon>Bacteria</taxon>
        <taxon>Bacillati</taxon>
        <taxon>Bacillota</taxon>
        <taxon>Bacilli</taxon>
        <taxon>Bacillales</taxon>
        <taxon>Staphylococcaceae</taxon>
        <taxon>Macrococcus</taxon>
    </lineage>
</organism>
<dbReference type="Pfam" id="PF19040">
    <property type="entry name" value="SGNH"/>
    <property type="match status" value="1"/>
</dbReference>
<feature type="transmembrane region" description="Helical" evidence="3">
    <location>
        <begin position="256"/>
        <end position="274"/>
    </location>
</feature>
<dbReference type="InterPro" id="IPR002656">
    <property type="entry name" value="Acyl_transf_3_dom"/>
</dbReference>
<keyword evidence="3" id="KW-0472">Membrane</keyword>
<comment type="subcellular location">
    <subcellularLocation>
        <location evidence="1">Membrane</location>
    </subcellularLocation>
</comment>
<feature type="domain" description="Acyltransferase 3" evidence="4">
    <location>
        <begin position="16"/>
        <end position="338"/>
    </location>
</feature>
<dbReference type="OrthoDB" id="9796461at2"/>
<accession>A0A9Q8CJS4</accession>
<dbReference type="GO" id="GO:0009103">
    <property type="term" value="P:lipopolysaccharide biosynthetic process"/>
    <property type="evidence" value="ECO:0007669"/>
    <property type="project" value="TreeGrafter"/>
</dbReference>
<evidence type="ECO:0000256" key="2">
    <source>
        <dbReference type="ARBA" id="ARBA00007400"/>
    </source>
</evidence>
<dbReference type="PANTHER" id="PTHR23028:SF53">
    <property type="entry name" value="ACYL_TRANSF_3 DOMAIN-CONTAINING PROTEIN"/>
    <property type="match status" value="1"/>
</dbReference>
<dbReference type="AlphaFoldDB" id="A0A9Q8CJS4"/>
<dbReference type="Pfam" id="PF01757">
    <property type="entry name" value="Acyl_transf_3"/>
    <property type="match status" value="1"/>
</dbReference>
<evidence type="ECO:0000259" key="5">
    <source>
        <dbReference type="Pfam" id="PF19040"/>
    </source>
</evidence>
<dbReference type="EMBL" id="SCWD01000001">
    <property type="protein sequence ID" value="TDM03835.1"/>
    <property type="molecule type" value="Genomic_DNA"/>
</dbReference>
<dbReference type="InterPro" id="IPR050879">
    <property type="entry name" value="Acyltransferase_3"/>
</dbReference>
<evidence type="ECO:0000256" key="3">
    <source>
        <dbReference type="SAM" id="Phobius"/>
    </source>
</evidence>
<feature type="transmembrane region" description="Helical" evidence="3">
    <location>
        <begin position="143"/>
        <end position="167"/>
    </location>
</feature>
<feature type="transmembrane region" description="Helical" evidence="3">
    <location>
        <begin position="230"/>
        <end position="250"/>
    </location>
</feature>
<keyword evidence="6" id="KW-0808">Transferase</keyword>
<dbReference type="GO" id="GO:0016747">
    <property type="term" value="F:acyltransferase activity, transferring groups other than amino-acyl groups"/>
    <property type="evidence" value="ECO:0007669"/>
    <property type="project" value="InterPro"/>
</dbReference>
<comment type="caution">
    <text evidence="6">The sequence shown here is derived from an EMBL/GenBank/DDBJ whole genome shotgun (WGS) entry which is preliminary data.</text>
</comment>
<evidence type="ECO:0000313" key="7">
    <source>
        <dbReference type="Proteomes" id="UP000295280"/>
    </source>
</evidence>
<evidence type="ECO:0000259" key="4">
    <source>
        <dbReference type="Pfam" id="PF01757"/>
    </source>
</evidence>
<keyword evidence="6" id="KW-0012">Acyltransferase</keyword>
<feature type="transmembrane region" description="Helical" evidence="3">
    <location>
        <begin position="174"/>
        <end position="195"/>
    </location>
</feature>
<keyword evidence="3" id="KW-0812">Transmembrane</keyword>